<keyword evidence="6" id="KW-1185">Reference proteome</keyword>
<sequence>MSYEVNGQTIAANANGYIENVEDWNEDVAKAIAAAEGVEISARGWDIINYLRDEFLNNGGNQPNERNMVKHFKGAWDDSSINAKSLYEHFPKGPAKQAGKIAGTPETKRKGGY</sequence>
<comment type="similarity">
    <text evidence="3">Belongs to the dsrC/tusE family.</text>
</comment>
<evidence type="ECO:0000313" key="6">
    <source>
        <dbReference type="Proteomes" id="UP000191110"/>
    </source>
</evidence>
<dbReference type="OrthoDB" id="9786347at2"/>
<accession>A0A1T2L6N2</accession>
<dbReference type="Pfam" id="PF04358">
    <property type="entry name" value="DsrC"/>
    <property type="match status" value="1"/>
</dbReference>
<dbReference type="GO" id="GO:0016740">
    <property type="term" value="F:transferase activity"/>
    <property type="evidence" value="ECO:0007669"/>
    <property type="project" value="UniProtKB-KW"/>
</dbReference>
<dbReference type="Gene3D" id="1.10.10.370">
    <property type="entry name" value="DsrC-like protein, C-terminal domain"/>
    <property type="match status" value="1"/>
</dbReference>
<feature type="region of interest" description="Disordered" evidence="4">
    <location>
        <begin position="91"/>
        <end position="113"/>
    </location>
</feature>
<evidence type="ECO:0000256" key="1">
    <source>
        <dbReference type="ARBA" id="ARBA00004496"/>
    </source>
</evidence>
<dbReference type="EMBL" id="MPRL01000019">
    <property type="protein sequence ID" value="OOZ40704.1"/>
    <property type="molecule type" value="Genomic_DNA"/>
</dbReference>
<dbReference type="InterPro" id="IPR043163">
    <property type="entry name" value="DsrC-like_N"/>
</dbReference>
<dbReference type="PANTHER" id="PTHR37010:SF1">
    <property type="entry name" value="SULFURTRANSFERASE TUSE"/>
    <property type="match status" value="1"/>
</dbReference>
<organism evidence="5 6">
    <name type="scientific">Solemya pervernicosa gill symbiont</name>
    <dbReference type="NCBI Taxonomy" id="642797"/>
    <lineage>
        <taxon>Bacteria</taxon>
        <taxon>Pseudomonadati</taxon>
        <taxon>Pseudomonadota</taxon>
        <taxon>Gammaproteobacteria</taxon>
        <taxon>sulfur-oxidizing symbionts</taxon>
    </lineage>
</organism>
<dbReference type="InterPro" id="IPR025526">
    <property type="entry name" value="DsrC-like_dom_sf"/>
</dbReference>
<dbReference type="EC" id="2.8.1.-" evidence="3"/>
<keyword evidence="3" id="KW-0808">Transferase</keyword>
<dbReference type="Gene3D" id="3.30.1420.10">
    <property type="match status" value="1"/>
</dbReference>
<dbReference type="GO" id="GO:0097163">
    <property type="term" value="F:sulfur carrier activity"/>
    <property type="evidence" value="ECO:0007669"/>
    <property type="project" value="TreeGrafter"/>
</dbReference>
<proteinExistence type="inferred from homology"/>
<dbReference type="RefSeq" id="WP_078483323.1">
    <property type="nucleotide sequence ID" value="NZ_MPRL01000019.1"/>
</dbReference>
<evidence type="ECO:0000256" key="4">
    <source>
        <dbReference type="SAM" id="MobiDB-lite"/>
    </source>
</evidence>
<evidence type="ECO:0000256" key="2">
    <source>
        <dbReference type="ARBA" id="ARBA00022490"/>
    </source>
</evidence>
<keyword evidence="2" id="KW-0963">Cytoplasm</keyword>
<comment type="function">
    <text evidence="3">Part of a sulfur-relay system.</text>
</comment>
<evidence type="ECO:0000256" key="3">
    <source>
        <dbReference type="PIRNR" id="PIRNR006223"/>
    </source>
</evidence>
<gene>
    <name evidence="5" type="ORF">BOW53_06755</name>
</gene>
<reference evidence="5 6" key="1">
    <citation type="submission" date="2016-11" db="EMBL/GenBank/DDBJ databases">
        <title>Mixed transmission modes and dynamic genome evolution in an obligate animal-bacterial symbiosis.</title>
        <authorList>
            <person name="Russell S.L."/>
            <person name="Corbett-Detig R.B."/>
            <person name="Cavanaugh C.M."/>
        </authorList>
    </citation>
    <scope>NUCLEOTIDE SEQUENCE [LARGE SCALE GENOMIC DNA]</scope>
    <source>
        <strain evidence="5">Sveles-Q1</strain>
    </source>
</reference>
<dbReference type="AlphaFoldDB" id="A0A1T2L6N2"/>
<protein>
    <recommendedName>
        <fullName evidence="3">Sulfurtransferase</fullName>
        <ecNumber evidence="3">2.8.1.-</ecNumber>
    </recommendedName>
</protein>
<dbReference type="PIRSF" id="PIRSF006223">
    <property type="entry name" value="DsrC_TusE"/>
    <property type="match status" value="1"/>
</dbReference>
<dbReference type="GO" id="GO:0002143">
    <property type="term" value="P:tRNA wobble position uridine thiolation"/>
    <property type="evidence" value="ECO:0007669"/>
    <property type="project" value="TreeGrafter"/>
</dbReference>
<dbReference type="Proteomes" id="UP000191110">
    <property type="component" value="Unassembled WGS sequence"/>
</dbReference>
<dbReference type="NCBIfam" id="TIGR03342">
    <property type="entry name" value="dsrC_tusE_dsvC"/>
    <property type="match status" value="1"/>
</dbReference>
<dbReference type="InterPro" id="IPR042072">
    <property type="entry name" value="DsrC-like_C"/>
</dbReference>
<dbReference type="GO" id="GO:0005737">
    <property type="term" value="C:cytoplasm"/>
    <property type="evidence" value="ECO:0007669"/>
    <property type="project" value="UniProtKB-SubCell"/>
</dbReference>
<evidence type="ECO:0000313" key="5">
    <source>
        <dbReference type="EMBL" id="OOZ40704.1"/>
    </source>
</evidence>
<comment type="subcellular location">
    <subcellularLocation>
        <location evidence="1">Cytoplasm</location>
    </subcellularLocation>
</comment>
<comment type="caution">
    <text evidence="5">The sequence shown here is derived from an EMBL/GenBank/DDBJ whole genome shotgun (WGS) entry which is preliminary data.</text>
</comment>
<dbReference type="SUPFAM" id="SSF69721">
    <property type="entry name" value="DsrC, the gamma subunit of dissimilatory sulfite reductase"/>
    <property type="match status" value="1"/>
</dbReference>
<dbReference type="PANTHER" id="PTHR37010">
    <property type="entry name" value="SULFURTRANSFERASE TUSE"/>
    <property type="match status" value="1"/>
</dbReference>
<name>A0A1T2L6N2_9GAMM</name>
<dbReference type="InterPro" id="IPR007453">
    <property type="entry name" value="DsrC/TusE"/>
</dbReference>